<dbReference type="Pfam" id="PF12804">
    <property type="entry name" value="NTP_transf_3"/>
    <property type="match status" value="1"/>
</dbReference>
<evidence type="ECO:0000256" key="1">
    <source>
        <dbReference type="ARBA" id="ARBA00004496"/>
    </source>
</evidence>
<keyword evidence="6 18" id="KW-0548">Nucleotidyltransferase</keyword>
<dbReference type="CDD" id="cd03353">
    <property type="entry name" value="LbH_GlmU_C"/>
    <property type="match status" value="1"/>
</dbReference>
<dbReference type="InterPro" id="IPR011004">
    <property type="entry name" value="Trimer_LpxA-like_sf"/>
</dbReference>
<evidence type="ECO:0000256" key="18">
    <source>
        <dbReference type="HAMAP-Rule" id="MF_01631"/>
    </source>
</evidence>
<dbReference type="SUPFAM" id="SSF51161">
    <property type="entry name" value="Trimeric LpxA-like enzymes"/>
    <property type="match status" value="1"/>
</dbReference>
<dbReference type="GO" id="GO:0003977">
    <property type="term" value="F:UDP-N-acetylglucosamine diphosphorylase activity"/>
    <property type="evidence" value="ECO:0007669"/>
    <property type="project" value="UniProtKB-UniRule"/>
</dbReference>
<feature type="compositionally biased region" description="Basic and acidic residues" evidence="19">
    <location>
        <begin position="493"/>
        <end position="505"/>
    </location>
</feature>
<evidence type="ECO:0000256" key="8">
    <source>
        <dbReference type="ARBA" id="ARBA00022737"/>
    </source>
</evidence>
<feature type="binding site" evidence="18">
    <location>
        <begin position="95"/>
        <end position="96"/>
    </location>
    <ligand>
        <name>UDP-N-acetyl-alpha-D-glucosamine</name>
        <dbReference type="ChEBI" id="CHEBI:57705"/>
    </ligand>
</feature>
<dbReference type="GO" id="GO:0005737">
    <property type="term" value="C:cytoplasm"/>
    <property type="evidence" value="ECO:0007669"/>
    <property type="project" value="UniProtKB-SubCell"/>
</dbReference>
<protein>
    <recommendedName>
        <fullName evidence="18">Bifunctional protein GlmU</fullName>
    </recommendedName>
    <domain>
        <recommendedName>
            <fullName evidence="18">UDP-N-acetylglucosamine pyrophosphorylase</fullName>
            <ecNumber evidence="18">2.7.7.23</ecNumber>
        </recommendedName>
        <alternativeName>
            <fullName evidence="18">N-acetylglucosamine-1-phosphate uridyltransferase</fullName>
        </alternativeName>
    </domain>
    <domain>
        <recommendedName>
            <fullName evidence="18">Glucosamine-1-phosphate N-acetyltransferase</fullName>
            <ecNumber evidence="18">2.3.1.157</ecNumber>
        </recommendedName>
    </domain>
</protein>
<feature type="binding site" evidence="18">
    <location>
        <position position="37"/>
    </location>
    <ligand>
        <name>UDP-N-acetyl-alpha-D-glucosamine</name>
        <dbReference type="ChEBI" id="CHEBI:57705"/>
    </ligand>
</feature>
<organism evidence="21 22">
    <name type="scientific">Ornithinimicrobium pratense</name>
    <dbReference type="NCBI Taxonomy" id="2593973"/>
    <lineage>
        <taxon>Bacteria</taxon>
        <taxon>Bacillati</taxon>
        <taxon>Actinomycetota</taxon>
        <taxon>Actinomycetes</taxon>
        <taxon>Micrococcales</taxon>
        <taxon>Ornithinimicrobiaceae</taxon>
        <taxon>Ornithinimicrobium</taxon>
    </lineage>
</organism>
<dbReference type="EMBL" id="CP044427">
    <property type="protein sequence ID" value="QFG67738.1"/>
    <property type="molecule type" value="Genomic_DNA"/>
</dbReference>
<feature type="binding site" evidence="18">
    <location>
        <position position="121"/>
    </location>
    <ligand>
        <name>Mg(2+)</name>
        <dbReference type="ChEBI" id="CHEBI:18420"/>
    </ligand>
</feature>
<dbReference type="GO" id="GO:0008360">
    <property type="term" value="P:regulation of cell shape"/>
    <property type="evidence" value="ECO:0007669"/>
    <property type="project" value="UniProtKB-KW"/>
</dbReference>
<feature type="region of interest" description="Pyrophosphorylase" evidence="18">
    <location>
        <begin position="1"/>
        <end position="259"/>
    </location>
</feature>
<dbReference type="Gene3D" id="3.90.550.10">
    <property type="entry name" value="Spore Coat Polysaccharide Biosynthesis Protein SpsA, Chain A"/>
    <property type="match status" value="1"/>
</dbReference>
<feature type="binding site" evidence="18">
    <location>
        <begin position="415"/>
        <end position="416"/>
    </location>
    <ligand>
        <name>acetyl-CoA</name>
        <dbReference type="ChEBI" id="CHEBI:57288"/>
    </ligand>
</feature>
<dbReference type="GO" id="GO:0009245">
    <property type="term" value="P:lipid A biosynthetic process"/>
    <property type="evidence" value="ECO:0007669"/>
    <property type="project" value="UniProtKB-UniRule"/>
</dbReference>
<dbReference type="NCBIfam" id="TIGR01173">
    <property type="entry name" value="glmU"/>
    <property type="match status" value="1"/>
</dbReference>
<evidence type="ECO:0000259" key="20">
    <source>
        <dbReference type="Pfam" id="PF12804"/>
    </source>
</evidence>
<dbReference type="InterPro" id="IPR038009">
    <property type="entry name" value="GlmU_C_LbH"/>
</dbReference>
<dbReference type="GO" id="GO:0000287">
    <property type="term" value="F:magnesium ion binding"/>
    <property type="evidence" value="ECO:0007669"/>
    <property type="project" value="UniProtKB-UniRule"/>
</dbReference>
<evidence type="ECO:0000256" key="17">
    <source>
        <dbReference type="ARBA" id="ARBA00049628"/>
    </source>
</evidence>
<evidence type="ECO:0000313" key="22">
    <source>
        <dbReference type="Proteomes" id="UP000326546"/>
    </source>
</evidence>
<feature type="binding site" evidence="18">
    <location>
        <position position="257"/>
    </location>
    <ligand>
        <name>UDP-N-acetyl-alpha-D-glucosamine</name>
        <dbReference type="ChEBI" id="CHEBI:57705"/>
    </ligand>
</feature>
<dbReference type="PANTHER" id="PTHR43584:SF3">
    <property type="entry name" value="BIFUNCTIONAL PROTEIN GLMU"/>
    <property type="match status" value="1"/>
</dbReference>
<dbReference type="GO" id="GO:0009252">
    <property type="term" value="P:peptidoglycan biosynthetic process"/>
    <property type="evidence" value="ECO:0007669"/>
    <property type="project" value="UniProtKB-UniRule"/>
</dbReference>
<evidence type="ECO:0000256" key="12">
    <source>
        <dbReference type="ARBA" id="ARBA00023268"/>
    </source>
</evidence>
<dbReference type="InterPro" id="IPR025877">
    <property type="entry name" value="MobA-like_NTP_Trfase"/>
</dbReference>
<dbReference type="GO" id="GO:0000902">
    <property type="term" value="P:cell morphogenesis"/>
    <property type="evidence" value="ECO:0007669"/>
    <property type="project" value="UniProtKB-UniRule"/>
</dbReference>
<evidence type="ECO:0000256" key="16">
    <source>
        <dbReference type="ARBA" id="ARBA00048493"/>
    </source>
</evidence>
<keyword evidence="14 18" id="KW-0961">Cell wall biogenesis/degradation</keyword>
<proteinExistence type="inferred from homology"/>
<dbReference type="InterPro" id="IPR005882">
    <property type="entry name" value="Bifunctional_GlmU"/>
</dbReference>
<feature type="binding site" evidence="18">
    <location>
        <position position="409"/>
    </location>
    <ligand>
        <name>acetyl-CoA</name>
        <dbReference type="ChEBI" id="CHEBI:57288"/>
    </ligand>
</feature>
<keyword evidence="13 18" id="KW-0012">Acyltransferase</keyword>
<keyword evidence="4 18" id="KW-0963">Cytoplasm</keyword>
<dbReference type="InterPro" id="IPR029044">
    <property type="entry name" value="Nucleotide-diphossugar_trans"/>
</dbReference>
<keyword evidence="12 18" id="KW-0511">Multifunctional enzyme</keyword>
<feature type="binding site" evidence="18">
    <location>
        <position position="197"/>
    </location>
    <ligand>
        <name>UDP-N-acetyl-alpha-D-glucosamine</name>
        <dbReference type="ChEBI" id="CHEBI:57705"/>
    </ligand>
</feature>
<feature type="binding site" evidence="18">
    <location>
        <position position="380"/>
    </location>
    <ligand>
        <name>UDP-N-acetyl-alpha-D-glucosamine</name>
        <dbReference type="ChEBI" id="CHEBI:57705"/>
    </ligand>
</feature>
<evidence type="ECO:0000313" key="21">
    <source>
        <dbReference type="EMBL" id="QFG67738.1"/>
    </source>
</evidence>
<comment type="subunit">
    <text evidence="18">Homotrimer.</text>
</comment>
<accession>A0A5J6V223</accession>
<evidence type="ECO:0000256" key="7">
    <source>
        <dbReference type="ARBA" id="ARBA00022723"/>
    </source>
</evidence>
<dbReference type="GO" id="GO:0019134">
    <property type="term" value="F:glucosamine-1-phosphate N-acetyltransferase activity"/>
    <property type="evidence" value="ECO:0007669"/>
    <property type="project" value="UniProtKB-UniRule"/>
</dbReference>
<feature type="binding site" evidence="18">
    <location>
        <position position="173"/>
    </location>
    <ligand>
        <name>UDP-N-acetyl-alpha-D-glucosamine</name>
        <dbReference type="ChEBI" id="CHEBI:57705"/>
    </ligand>
</feature>
<evidence type="ECO:0000256" key="9">
    <source>
        <dbReference type="ARBA" id="ARBA00022842"/>
    </source>
</evidence>
<keyword evidence="22" id="KW-1185">Reference proteome</keyword>
<feature type="binding site" evidence="18">
    <location>
        <position position="406"/>
    </location>
    <ligand>
        <name>UDP-N-acetyl-alpha-D-glucosamine</name>
        <dbReference type="ChEBI" id="CHEBI:57705"/>
    </ligand>
</feature>
<dbReference type="SUPFAM" id="SSF53448">
    <property type="entry name" value="Nucleotide-diphospho-sugar transferases"/>
    <property type="match status" value="1"/>
</dbReference>
<feature type="region of interest" description="Disordered" evidence="19">
    <location>
        <begin position="486"/>
        <end position="514"/>
    </location>
</feature>
<evidence type="ECO:0000256" key="3">
    <source>
        <dbReference type="ARBA" id="ARBA00007947"/>
    </source>
</evidence>
<dbReference type="GO" id="GO:0006048">
    <property type="term" value="P:UDP-N-acetylglucosamine biosynthetic process"/>
    <property type="evidence" value="ECO:0007669"/>
    <property type="project" value="UniProtKB-UniPathway"/>
</dbReference>
<comment type="cofactor">
    <cofactor evidence="18">
        <name>Mg(2+)</name>
        <dbReference type="ChEBI" id="CHEBI:18420"/>
    </cofactor>
    <text evidence="18">Binds 1 Mg(2+) ion per subunit.</text>
</comment>
<keyword evidence="10 18" id="KW-0133">Cell shape</keyword>
<keyword evidence="9 18" id="KW-0460">Magnesium</keyword>
<feature type="binding site" evidence="18">
    <location>
        <position position="90"/>
    </location>
    <ligand>
        <name>UDP-N-acetyl-alpha-D-glucosamine</name>
        <dbReference type="ChEBI" id="CHEBI:57705"/>
    </ligand>
</feature>
<reference evidence="21 22" key="1">
    <citation type="submission" date="2019-09" db="EMBL/GenBank/DDBJ databases">
        <title>Serinicoccus pratensis sp. nov., isolated from meadow soil.</title>
        <authorList>
            <person name="Zhang W."/>
        </authorList>
    </citation>
    <scope>NUCLEOTIDE SEQUENCE [LARGE SCALE GENOMIC DNA]</scope>
    <source>
        <strain evidence="21 22">W204</strain>
    </source>
</reference>
<dbReference type="GO" id="GO:0071555">
    <property type="term" value="P:cell wall organization"/>
    <property type="evidence" value="ECO:0007669"/>
    <property type="project" value="UniProtKB-KW"/>
</dbReference>
<dbReference type="PROSITE" id="PS00101">
    <property type="entry name" value="HEXAPEP_TRANSFERASES"/>
    <property type="match status" value="1"/>
</dbReference>
<evidence type="ECO:0000256" key="2">
    <source>
        <dbReference type="ARBA" id="ARBA00007707"/>
    </source>
</evidence>
<comment type="similarity">
    <text evidence="2 18">In the C-terminal section; belongs to the transferase hexapeptide repeat family.</text>
</comment>
<feature type="binding site" evidence="18">
    <location>
        <position position="362"/>
    </location>
    <ligand>
        <name>UDP-N-acetyl-alpha-D-glucosamine</name>
        <dbReference type="ChEBI" id="CHEBI:57705"/>
    </ligand>
</feature>
<dbReference type="Gene3D" id="2.160.10.10">
    <property type="entry name" value="Hexapeptide repeat proteins"/>
    <property type="match status" value="1"/>
</dbReference>
<dbReference type="UniPathway" id="UPA00113">
    <property type="reaction ID" value="UER00532"/>
</dbReference>
<name>A0A5J6V223_9MICO</name>
<evidence type="ECO:0000256" key="6">
    <source>
        <dbReference type="ARBA" id="ARBA00022695"/>
    </source>
</evidence>
<comment type="subcellular location">
    <subcellularLocation>
        <location evidence="1 18">Cytoplasm</location>
    </subcellularLocation>
</comment>
<comment type="function">
    <text evidence="17 18">Catalyzes the last two sequential reactions in the de novo biosynthetic pathway for UDP-N-acetylglucosamine (UDP-GlcNAc). The C-terminal domain catalyzes the transfer of acetyl group from acetyl coenzyme A to glucosamine-1-phosphate (GlcN-1-P) to produce N-acetylglucosamine-1-phosphate (GlcNAc-1-P), which is converted into UDP-GlcNAc by the transfer of uridine 5-monophosphate (from uridine 5-triphosphate), a reaction catalyzed by the N-terminal domain.</text>
</comment>
<feature type="binding site" evidence="18">
    <location>
        <position position="434"/>
    </location>
    <ligand>
        <name>acetyl-CoA</name>
        <dbReference type="ChEBI" id="CHEBI:57288"/>
    </ligand>
</feature>
<feature type="active site" description="Proton acceptor" evidence="18">
    <location>
        <position position="392"/>
    </location>
</feature>
<comment type="pathway">
    <text evidence="18">Nucleotide-sugar biosynthesis; UDP-N-acetyl-alpha-D-glucosamine biosynthesis; UDP-N-acetyl-alpha-D-glucosamine from N-acetyl-alpha-D-glucosamine 1-phosphate: step 1/1.</text>
</comment>
<dbReference type="Proteomes" id="UP000326546">
    <property type="component" value="Chromosome"/>
</dbReference>
<comment type="catalytic activity">
    <reaction evidence="16 18">
        <text>N-acetyl-alpha-D-glucosamine 1-phosphate + UTP + H(+) = UDP-N-acetyl-alpha-D-glucosamine + diphosphate</text>
        <dbReference type="Rhea" id="RHEA:13509"/>
        <dbReference type="ChEBI" id="CHEBI:15378"/>
        <dbReference type="ChEBI" id="CHEBI:33019"/>
        <dbReference type="ChEBI" id="CHEBI:46398"/>
        <dbReference type="ChEBI" id="CHEBI:57705"/>
        <dbReference type="ChEBI" id="CHEBI:57776"/>
        <dbReference type="EC" id="2.7.7.23"/>
    </reaction>
</comment>
<dbReference type="PANTHER" id="PTHR43584">
    <property type="entry name" value="NUCLEOTIDYL TRANSFERASE"/>
    <property type="match status" value="1"/>
</dbReference>
<dbReference type="Pfam" id="PF00132">
    <property type="entry name" value="Hexapep"/>
    <property type="match status" value="1"/>
</dbReference>
<feature type="binding site" evidence="18">
    <location>
        <position position="158"/>
    </location>
    <ligand>
        <name>UDP-N-acetyl-alpha-D-glucosamine</name>
        <dbReference type="ChEBI" id="CHEBI:57705"/>
    </ligand>
</feature>
<feature type="region of interest" description="N-acetyltransferase" evidence="18">
    <location>
        <begin position="281"/>
        <end position="514"/>
    </location>
</feature>
<evidence type="ECO:0000256" key="13">
    <source>
        <dbReference type="ARBA" id="ARBA00023315"/>
    </source>
</evidence>
<comment type="caution">
    <text evidence="18">Lacks conserved residue(s) required for the propagation of feature annotation.</text>
</comment>
<dbReference type="KEGG" id="serw:FY030_02455"/>
<evidence type="ECO:0000256" key="4">
    <source>
        <dbReference type="ARBA" id="ARBA00022490"/>
    </source>
</evidence>
<evidence type="ECO:0000256" key="15">
    <source>
        <dbReference type="ARBA" id="ARBA00048247"/>
    </source>
</evidence>
<comment type="pathway">
    <text evidence="18">Bacterial outer membrane biogenesis; LPS lipid A biosynthesis.</text>
</comment>
<comment type="catalytic activity">
    <reaction evidence="15 18">
        <text>alpha-D-glucosamine 1-phosphate + acetyl-CoA = N-acetyl-alpha-D-glucosamine 1-phosphate + CoA + H(+)</text>
        <dbReference type="Rhea" id="RHEA:13725"/>
        <dbReference type="ChEBI" id="CHEBI:15378"/>
        <dbReference type="ChEBI" id="CHEBI:57287"/>
        <dbReference type="ChEBI" id="CHEBI:57288"/>
        <dbReference type="ChEBI" id="CHEBI:57776"/>
        <dbReference type="ChEBI" id="CHEBI:58516"/>
        <dbReference type="EC" id="2.3.1.157"/>
    </reaction>
</comment>
<dbReference type="AlphaFoldDB" id="A0A5J6V223"/>
<dbReference type="CDD" id="cd02540">
    <property type="entry name" value="GT2_GlmU_N_bac"/>
    <property type="match status" value="1"/>
</dbReference>
<evidence type="ECO:0000256" key="14">
    <source>
        <dbReference type="ARBA" id="ARBA00023316"/>
    </source>
</evidence>
<feature type="binding site" evidence="18">
    <location>
        <position position="395"/>
    </location>
    <ligand>
        <name>UDP-N-acetyl-alpha-D-glucosamine</name>
        <dbReference type="ChEBI" id="CHEBI:57705"/>
    </ligand>
</feature>
<gene>
    <name evidence="18 21" type="primary">glmU</name>
    <name evidence="21" type="ORF">FY030_02455</name>
</gene>
<dbReference type="HAMAP" id="MF_01631">
    <property type="entry name" value="GlmU"/>
    <property type="match status" value="1"/>
</dbReference>
<dbReference type="EC" id="2.7.7.23" evidence="18"/>
<feature type="region of interest" description="Linker" evidence="18">
    <location>
        <begin position="260"/>
        <end position="280"/>
    </location>
</feature>
<dbReference type="InterPro" id="IPR018357">
    <property type="entry name" value="Hexapep_transf_CS"/>
</dbReference>
<dbReference type="UniPathway" id="UPA00973"/>
<comment type="similarity">
    <text evidence="3 18">In the N-terminal section; belongs to the N-acetylglucosamine-1-phosphate uridyltransferase family.</text>
</comment>
<dbReference type="OrthoDB" id="9775031at2"/>
<dbReference type="GO" id="GO:0016020">
    <property type="term" value="C:membrane"/>
    <property type="evidence" value="ECO:0007669"/>
    <property type="project" value="GOC"/>
</dbReference>
<dbReference type="EC" id="2.3.1.157" evidence="18"/>
<keyword evidence="5 18" id="KW-0808">Transferase</keyword>
<dbReference type="NCBIfam" id="NF010932">
    <property type="entry name" value="PRK14352.1"/>
    <property type="match status" value="1"/>
</dbReference>
<evidence type="ECO:0000256" key="5">
    <source>
        <dbReference type="ARBA" id="ARBA00022679"/>
    </source>
</evidence>
<sequence>MPRGRAGRVGAVPTHHPAAVIILAAGQGTRMKSKIPKVLHTIGGRSLVGHALHAARCLSPAQLAVVVRHERERVADHIAQIDPAATIADQDEQPGTGRACECGLEALPDDLTGTVLVTMGDVPLLEAQTLADLTRIHEEAGAAVTLLSAVVEDAGNYGRVVRDADGNLLQIMERKDAEEHRRLGNEFAHVLDITEYNSGIYAFDVEVLRSALRRIEPSPVTGEKYLTDVVKLARDEGRLVLAHPLRGPDLVQTEGVNDKAQLAELGRILNARNVERHMKSGVIVVDPATTWIDVDVSIGQDTVIRPHTQLLGATTVGEDAAIGPDTTLTDTSVGDGASVVRTQAEHAVIGPRATVGPFSYLRPGTVLDEAGKIGGFVETKNARIGAGAKVPHLTYCGDATIEEGANIGAGTIFANYDGVAKHHTHVGRHSFVGSDSVLIAPVDIGDGAYVAAGSTIEGVVEPGQIAVARGRQRNIDGWVARRRAGTRTADAADAARARGARHLDETTSTPTQES</sequence>
<feature type="domain" description="MobA-like NTP transferase" evidence="20">
    <location>
        <begin position="20"/>
        <end position="147"/>
    </location>
</feature>
<evidence type="ECO:0000256" key="11">
    <source>
        <dbReference type="ARBA" id="ARBA00022984"/>
    </source>
</evidence>
<comment type="pathway">
    <text evidence="18">Nucleotide-sugar biosynthesis; UDP-N-acetyl-alpha-D-glucosamine biosynthesis; N-acetyl-alpha-D-glucosamine 1-phosphate from alpha-D-glucosamine 6-phosphate (route II): step 2/2.</text>
</comment>
<dbReference type="InterPro" id="IPR001451">
    <property type="entry name" value="Hexapep"/>
</dbReference>
<evidence type="ECO:0000256" key="10">
    <source>
        <dbReference type="ARBA" id="ARBA00022960"/>
    </source>
</evidence>
<feature type="binding site" evidence="18">
    <location>
        <position position="257"/>
    </location>
    <ligand>
        <name>Mg(2+)</name>
        <dbReference type="ChEBI" id="CHEBI:18420"/>
    </ligand>
</feature>
<keyword evidence="7 18" id="KW-0479">Metal-binding</keyword>
<keyword evidence="8 18" id="KW-0677">Repeat</keyword>
<evidence type="ECO:0000256" key="19">
    <source>
        <dbReference type="SAM" id="MobiDB-lite"/>
    </source>
</evidence>
<feature type="binding site" evidence="18">
    <location>
        <begin position="23"/>
        <end position="26"/>
    </location>
    <ligand>
        <name>UDP-N-acetyl-alpha-D-glucosamine</name>
        <dbReference type="ChEBI" id="CHEBI:57705"/>
    </ligand>
</feature>
<dbReference type="InterPro" id="IPR050065">
    <property type="entry name" value="GlmU-like"/>
</dbReference>
<feature type="binding site" evidence="18">
    <location>
        <position position="469"/>
    </location>
    <ligand>
        <name>acetyl-CoA</name>
        <dbReference type="ChEBI" id="CHEBI:57288"/>
    </ligand>
</feature>
<keyword evidence="11 18" id="KW-0573">Peptidoglycan synthesis</keyword>
<feature type="binding site" evidence="18">
    <location>
        <position position="452"/>
    </location>
    <ligand>
        <name>acetyl-CoA</name>
        <dbReference type="ChEBI" id="CHEBI:57288"/>
    </ligand>
</feature>